<protein>
    <submittedName>
        <fullName evidence="5">AraC family transcriptional regulator</fullName>
    </submittedName>
</protein>
<evidence type="ECO:0000256" key="3">
    <source>
        <dbReference type="ARBA" id="ARBA00023163"/>
    </source>
</evidence>
<dbReference type="PANTHER" id="PTHR46796">
    <property type="entry name" value="HTH-TYPE TRANSCRIPTIONAL ACTIVATOR RHAS-RELATED"/>
    <property type="match status" value="1"/>
</dbReference>
<evidence type="ECO:0000313" key="6">
    <source>
        <dbReference type="Proteomes" id="UP001347146"/>
    </source>
</evidence>
<dbReference type="SMART" id="SM00342">
    <property type="entry name" value="HTH_ARAC"/>
    <property type="match status" value="1"/>
</dbReference>
<dbReference type="Proteomes" id="UP001347146">
    <property type="component" value="Unassembled WGS sequence"/>
</dbReference>
<feature type="domain" description="HTH araC/xylS-type" evidence="4">
    <location>
        <begin position="212"/>
        <end position="310"/>
    </location>
</feature>
<dbReference type="InterPro" id="IPR009057">
    <property type="entry name" value="Homeodomain-like_sf"/>
</dbReference>
<evidence type="ECO:0000256" key="2">
    <source>
        <dbReference type="ARBA" id="ARBA00023125"/>
    </source>
</evidence>
<dbReference type="InterPro" id="IPR018060">
    <property type="entry name" value="HTH_AraC"/>
</dbReference>
<dbReference type="PROSITE" id="PS01124">
    <property type="entry name" value="HTH_ARAC_FAMILY_2"/>
    <property type="match status" value="1"/>
</dbReference>
<dbReference type="SUPFAM" id="SSF46689">
    <property type="entry name" value="Homeodomain-like"/>
    <property type="match status" value="2"/>
</dbReference>
<sequence length="326" mass="35272">MDALGSLLNGPRAQAPMMLRMVMRSPWSVRIEDTAPLTVVAVTRGSSVLTYDNGTSHHVRPGDVALIRGTHPYTIGDAEGTDWVARIDAHGDCYDPTGTHSVADDMCFGVRSWGNTPDDSDAAAIMLIGTYSSGEVSERLLNALDRITLVPMADHPLISLMDDEIVRDSPAQEAVLNRLLDLLLITGLRQSMEGGHLRATQWYRAHSDPVVGQALRLLHNSVDKPWTVGTLAAAAGVSRAVMARRFADLVGEPPMAYLTHWRLSVAADLLADHDRSLSSIARQVGYSSPFAFSAAFKRHRGLSPAAFRAQATTDRLAARPEAAQTT</sequence>
<dbReference type="InterPro" id="IPR020449">
    <property type="entry name" value="Tscrpt_reg_AraC-type_HTH"/>
</dbReference>
<reference evidence="5 6" key="1">
    <citation type="submission" date="2024-01" db="EMBL/GenBank/DDBJ databases">
        <title>Draft genome sequence of Gordonia sp. LSe1-13.</title>
        <authorList>
            <person name="Suphannarot A."/>
            <person name="Mingma R."/>
        </authorList>
    </citation>
    <scope>NUCLEOTIDE SEQUENCE [LARGE SCALE GENOMIC DNA]</scope>
    <source>
        <strain evidence="5 6">LSe1-13</strain>
    </source>
</reference>
<keyword evidence="6" id="KW-1185">Reference proteome</keyword>
<name>A0ABU7MAA1_9ACTN</name>
<gene>
    <name evidence="5" type="ORF">VZC37_05360</name>
</gene>
<keyword evidence="3" id="KW-0804">Transcription</keyword>
<evidence type="ECO:0000259" key="4">
    <source>
        <dbReference type="PROSITE" id="PS01124"/>
    </source>
</evidence>
<dbReference type="InterPro" id="IPR018062">
    <property type="entry name" value="HTH_AraC-typ_CS"/>
</dbReference>
<dbReference type="EMBL" id="JAZDUF010000001">
    <property type="protein sequence ID" value="MEE3849748.1"/>
    <property type="molecule type" value="Genomic_DNA"/>
</dbReference>
<dbReference type="Gene3D" id="1.10.10.60">
    <property type="entry name" value="Homeodomain-like"/>
    <property type="match status" value="2"/>
</dbReference>
<comment type="caution">
    <text evidence="5">The sequence shown here is derived from an EMBL/GenBank/DDBJ whole genome shotgun (WGS) entry which is preliminary data.</text>
</comment>
<dbReference type="InterPro" id="IPR032783">
    <property type="entry name" value="AraC_lig"/>
</dbReference>
<dbReference type="PANTHER" id="PTHR46796:SF13">
    <property type="entry name" value="HTH-TYPE TRANSCRIPTIONAL ACTIVATOR RHAS"/>
    <property type="match status" value="1"/>
</dbReference>
<keyword evidence="1" id="KW-0805">Transcription regulation</keyword>
<evidence type="ECO:0000313" key="5">
    <source>
        <dbReference type="EMBL" id="MEE3849748.1"/>
    </source>
</evidence>
<organism evidence="5 6">
    <name type="scientific">Gordonia sesuvii</name>
    <dbReference type="NCBI Taxonomy" id="3116777"/>
    <lineage>
        <taxon>Bacteria</taxon>
        <taxon>Bacillati</taxon>
        <taxon>Actinomycetota</taxon>
        <taxon>Actinomycetes</taxon>
        <taxon>Mycobacteriales</taxon>
        <taxon>Gordoniaceae</taxon>
        <taxon>Gordonia</taxon>
    </lineage>
</organism>
<keyword evidence="2" id="KW-0238">DNA-binding</keyword>
<dbReference type="InterPro" id="IPR050204">
    <property type="entry name" value="AraC_XylS_family_regulators"/>
</dbReference>
<evidence type="ECO:0000256" key="1">
    <source>
        <dbReference type="ARBA" id="ARBA00023015"/>
    </source>
</evidence>
<proteinExistence type="predicted"/>
<dbReference type="PRINTS" id="PR00032">
    <property type="entry name" value="HTHARAC"/>
</dbReference>
<dbReference type="PROSITE" id="PS00041">
    <property type="entry name" value="HTH_ARAC_FAMILY_1"/>
    <property type="match status" value="1"/>
</dbReference>
<dbReference type="Pfam" id="PF12852">
    <property type="entry name" value="Cupin_6"/>
    <property type="match status" value="1"/>
</dbReference>
<dbReference type="RefSeq" id="WP_330431364.1">
    <property type="nucleotide sequence ID" value="NZ_JAZDUF010000001.1"/>
</dbReference>
<accession>A0ABU7MAA1</accession>
<dbReference type="Pfam" id="PF12833">
    <property type="entry name" value="HTH_18"/>
    <property type="match status" value="1"/>
</dbReference>